<reference evidence="4" key="1">
    <citation type="submission" date="2021-01" db="UniProtKB">
        <authorList>
            <consortium name="EnsemblMetazoa"/>
        </authorList>
    </citation>
    <scope>IDENTIFICATION</scope>
</reference>
<dbReference type="AlphaFoldDB" id="A0A7M5UZL2"/>
<keyword evidence="5" id="KW-1185">Reference proteome</keyword>
<dbReference type="InterPro" id="IPR021569">
    <property type="entry name" value="TUG-UBL1"/>
</dbReference>
<dbReference type="Gene3D" id="3.10.20.90">
    <property type="entry name" value="Phosphatidylinositol 3-kinase Catalytic Subunit, Chain A, domain 1"/>
    <property type="match status" value="2"/>
</dbReference>
<proteinExistence type="predicted"/>
<protein>
    <recommendedName>
        <fullName evidence="6">Tether containing UBX domain for GLUT4</fullName>
    </recommendedName>
</protein>
<dbReference type="Pfam" id="PF11470">
    <property type="entry name" value="TUG-UBL1"/>
    <property type="match status" value="1"/>
</dbReference>
<dbReference type="SUPFAM" id="SSF54236">
    <property type="entry name" value="Ubiquitin-like"/>
    <property type="match status" value="2"/>
</dbReference>
<feature type="region of interest" description="Disordered" evidence="1">
    <location>
        <begin position="274"/>
        <end position="318"/>
    </location>
</feature>
<dbReference type="PANTHER" id="PTHR46467">
    <property type="entry name" value="TETHER CONTAINING UBX DOMAIN FOR GLUT4"/>
    <property type="match status" value="1"/>
</dbReference>
<dbReference type="GeneID" id="136801445"/>
<dbReference type="InterPro" id="IPR059238">
    <property type="entry name" value="UBX1_UBXN9"/>
</dbReference>
<feature type="compositionally biased region" description="Basic and acidic residues" evidence="1">
    <location>
        <begin position="171"/>
        <end position="180"/>
    </location>
</feature>
<dbReference type="GO" id="GO:0005737">
    <property type="term" value="C:cytoplasm"/>
    <property type="evidence" value="ECO:0007669"/>
    <property type="project" value="TreeGrafter"/>
</dbReference>
<evidence type="ECO:0000256" key="1">
    <source>
        <dbReference type="SAM" id="MobiDB-lite"/>
    </source>
</evidence>
<sequence>MASKSVEIISPNGRRHKIKTSPSMTVMDILNQACGKFGCDPSLYDLKHLKKVLNTSSIIRYLNISNNAKLEIVALSIPRKTDAKPTVALQLEGGQRLTEDFDSKTTLYDVIKCFQDKIENGDLLRPGLTIVYMRNEYKGTPVLRSTTLQGIGITGGRAALRLFYRTDIDTEESKENEHTNVEGPTKKKAKLTETATPTGDITNIKTADINHLTVDNKLHDATPHHRESDEVLSKQHQQHPVNKICQDSQRFEQTPQNAHQNNQQNDQINQHNPFARNILPDNATFGNQSIFPETTPSTNSSSFNHQHVESSRTENQFANFKFPDKKEAGEEDIEAIDPQAIREEVLLSMACDRHALLFEMRNQATSTDAEQRDVKPMYDDFYDVTVEDLGKRMQVLTSAKKESTLMTKVMRERRDLERAAMFEKVVVRFLLPDRKHAIQAFFRPLETVKSLREFLRPYIHKSIKKFDLFTTPPKNVLKDQKATLYQAKLCPASRVYVSLEKTDHVLGESYLDCIKSVEEAQNLLTLHLNKNKSIENTTLQNGKHIPDKIPNSTEARNTITAAVNKKYNAKPKDAPKWFKTGK</sequence>
<dbReference type="GO" id="GO:0005634">
    <property type="term" value="C:nucleus"/>
    <property type="evidence" value="ECO:0007669"/>
    <property type="project" value="TreeGrafter"/>
</dbReference>
<dbReference type="GO" id="GO:0042593">
    <property type="term" value="P:glucose homeostasis"/>
    <property type="evidence" value="ECO:0007669"/>
    <property type="project" value="TreeGrafter"/>
</dbReference>
<dbReference type="PROSITE" id="PS50033">
    <property type="entry name" value="UBX"/>
    <property type="match status" value="1"/>
</dbReference>
<feature type="domain" description="UBX" evidence="2">
    <location>
        <begin position="427"/>
        <end position="497"/>
    </location>
</feature>
<dbReference type="GO" id="GO:0007165">
    <property type="term" value="P:signal transduction"/>
    <property type="evidence" value="ECO:0007669"/>
    <property type="project" value="InterPro"/>
</dbReference>
<dbReference type="OrthoDB" id="440781at2759"/>
<dbReference type="CDD" id="cd16118">
    <property type="entry name" value="UBX2_UBXN9"/>
    <property type="match status" value="1"/>
</dbReference>
<dbReference type="GO" id="GO:0012506">
    <property type="term" value="C:vesicle membrane"/>
    <property type="evidence" value="ECO:0007669"/>
    <property type="project" value="TreeGrafter"/>
</dbReference>
<dbReference type="RefSeq" id="XP_066914186.1">
    <property type="nucleotide sequence ID" value="XM_067058085.1"/>
</dbReference>
<feature type="region of interest" description="Disordered" evidence="1">
    <location>
        <begin position="222"/>
        <end position="242"/>
    </location>
</feature>
<dbReference type="InterPro" id="IPR003116">
    <property type="entry name" value="RBD_dom"/>
</dbReference>
<dbReference type="InterPro" id="IPR001012">
    <property type="entry name" value="UBX_dom"/>
</dbReference>
<evidence type="ECO:0000313" key="4">
    <source>
        <dbReference type="EnsemblMetazoa" id="CLYHEMP008645.1"/>
    </source>
</evidence>
<evidence type="ECO:0000259" key="3">
    <source>
        <dbReference type="PROSITE" id="PS50898"/>
    </source>
</evidence>
<evidence type="ECO:0008006" key="6">
    <source>
        <dbReference type="Google" id="ProtNLM"/>
    </source>
</evidence>
<feature type="region of interest" description="Disordered" evidence="1">
    <location>
        <begin position="171"/>
        <end position="193"/>
    </location>
</feature>
<name>A0A7M5UZL2_9CNID</name>
<feature type="compositionally biased region" description="Basic and acidic residues" evidence="1">
    <location>
        <begin position="222"/>
        <end position="233"/>
    </location>
</feature>
<dbReference type="CDD" id="cd17075">
    <property type="entry name" value="UBX1_UBXN9"/>
    <property type="match status" value="1"/>
</dbReference>
<dbReference type="Proteomes" id="UP000594262">
    <property type="component" value="Unplaced"/>
</dbReference>
<evidence type="ECO:0000313" key="5">
    <source>
        <dbReference type="Proteomes" id="UP000594262"/>
    </source>
</evidence>
<feature type="compositionally biased region" description="Polar residues" evidence="1">
    <location>
        <begin position="284"/>
        <end position="305"/>
    </location>
</feature>
<dbReference type="PROSITE" id="PS50898">
    <property type="entry name" value="RBD"/>
    <property type="match status" value="1"/>
</dbReference>
<organism evidence="4 5">
    <name type="scientific">Clytia hemisphaerica</name>
    <dbReference type="NCBI Taxonomy" id="252671"/>
    <lineage>
        <taxon>Eukaryota</taxon>
        <taxon>Metazoa</taxon>
        <taxon>Cnidaria</taxon>
        <taxon>Hydrozoa</taxon>
        <taxon>Hydroidolina</taxon>
        <taxon>Leptothecata</taxon>
        <taxon>Obeliida</taxon>
        <taxon>Clytiidae</taxon>
        <taxon>Clytia</taxon>
    </lineage>
</organism>
<evidence type="ECO:0000259" key="2">
    <source>
        <dbReference type="PROSITE" id="PS50033"/>
    </source>
</evidence>
<feature type="domain" description="RBD" evidence="3">
    <location>
        <begin position="4"/>
        <end position="73"/>
    </location>
</feature>
<dbReference type="InterPro" id="IPR029071">
    <property type="entry name" value="Ubiquitin-like_domsf"/>
</dbReference>
<dbReference type="GO" id="GO:0006886">
    <property type="term" value="P:intracellular protein transport"/>
    <property type="evidence" value="ECO:0007669"/>
    <property type="project" value="TreeGrafter"/>
</dbReference>
<accession>A0A7M5UZL2</accession>
<dbReference type="CDD" id="cd16105">
    <property type="entry name" value="Ubl_ASPSCR1_like"/>
    <property type="match status" value="1"/>
</dbReference>
<dbReference type="PANTHER" id="PTHR46467:SF1">
    <property type="entry name" value="TETHER CONTAINING UBX DOMAIN FOR GLUT4"/>
    <property type="match status" value="1"/>
</dbReference>
<dbReference type="EnsemblMetazoa" id="CLYHEMT008645.1">
    <property type="protein sequence ID" value="CLYHEMP008645.1"/>
    <property type="gene ID" value="CLYHEMG008645"/>
</dbReference>